<dbReference type="Proteomes" id="UP000814176">
    <property type="component" value="Unassembled WGS sequence"/>
</dbReference>
<accession>A0ABQ8K582</accession>
<dbReference type="RefSeq" id="XP_047780215.1">
    <property type="nucleotide sequence ID" value="XM_047920421.1"/>
</dbReference>
<sequence length="55" mass="6179">TTADAELAFSEGRNQVAWNQRAMSSQTFRAKMSLGAWADAPWFDYNVAEDIILLI</sequence>
<feature type="non-terminal residue" evidence="1">
    <location>
        <position position="1"/>
    </location>
</feature>
<evidence type="ECO:0000313" key="2">
    <source>
        <dbReference type="EMBL" id="KAH9838300.1"/>
    </source>
</evidence>
<dbReference type="EMBL" id="JADCUA010000007">
    <property type="protein sequence ID" value="KAH9838300.1"/>
    <property type="molecule type" value="Genomic_DNA"/>
</dbReference>
<gene>
    <name evidence="2" type="ORF">C8Q71DRAFT_704957</name>
    <name evidence="1" type="ORF">C8Q71DRAFT_714660</name>
</gene>
<proteinExistence type="predicted"/>
<reference evidence="1 3" key="1">
    <citation type="journal article" date="2021" name="Environ. Microbiol.">
        <title>Gene family expansions and transcriptome signatures uncover fungal adaptations to wood decay.</title>
        <authorList>
            <person name="Hage H."/>
            <person name="Miyauchi S."/>
            <person name="Viragh M."/>
            <person name="Drula E."/>
            <person name="Min B."/>
            <person name="Chaduli D."/>
            <person name="Navarro D."/>
            <person name="Favel A."/>
            <person name="Norest M."/>
            <person name="Lesage-Meessen L."/>
            <person name="Balint B."/>
            <person name="Merenyi Z."/>
            <person name="de Eugenio L."/>
            <person name="Morin E."/>
            <person name="Martinez A.T."/>
            <person name="Baldrian P."/>
            <person name="Stursova M."/>
            <person name="Martinez M.J."/>
            <person name="Novotny C."/>
            <person name="Magnuson J.K."/>
            <person name="Spatafora J.W."/>
            <person name="Maurice S."/>
            <person name="Pangilinan J."/>
            <person name="Andreopoulos W."/>
            <person name="LaButti K."/>
            <person name="Hundley H."/>
            <person name="Na H."/>
            <person name="Kuo A."/>
            <person name="Barry K."/>
            <person name="Lipzen A."/>
            <person name="Henrissat B."/>
            <person name="Riley R."/>
            <person name="Ahrendt S."/>
            <person name="Nagy L.G."/>
            <person name="Grigoriev I.V."/>
            <person name="Martin F."/>
            <person name="Rosso M.N."/>
        </authorList>
    </citation>
    <scope>NUCLEOTIDE SEQUENCE [LARGE SCALE GENOMIC DNA]</scope>
    <source>
        <strain evidence="1 3">CIRM-BRFM 1785</strain>
    </source>
</reference>
<protein>
    <submittedName>
        <fullName evidence="1">Uncharacterized protein</fullName>
    </submittedName>
</protein>
<keyword evidence="3" id="KW-1185">Reference proteome</keyword>
<comment type="caution">
    <text evidence="1">The sequence shown here is derived from an EMBL/GenBank/DDBJ whole genome shotgun (WGS) entry which is preliminary data.</text>
</comment>
<evidence type="ECO:0000313" key="1">
    <source>
        <dbReference type="EMBL" id="KAH9832093.1"/>
    </source>
</evidence>
<name>A0ABQ8K582_9APHY</name>
<dbReference type="EMBL" id="JADCUA010000023">
    <property type="protein sequence ID" value="KAH9832093.1"/>
    <property type="molecule type" value="Genomic_DNA"/>
</dbReference>
<evidence type="ECO:0000313" key="3">
    <source>
        <dbReference type="Proteomes" id="UP000814176"/>
    </source>
</evidence>
<dbReference type="GeneID" id="72001153"/>
<organism evidence="1 3">
    <name type="scientific">Rhodofomes roseus</name>
    <dbReference type="NCBI Taxonomy" id="34475"/>
    <lineage>
        <taxon>Eukaryota</taxon>
        <taxon>Fungi</taxon>
        <taxon>Dikarya</taxon>
        <taxon>Basidiomycota</taxon>
        <taxon>Agaricomycotina</taxon>
        <taxon>Agaricomycetes</taxon>
        <taxon>Polyporales</taxon>
        <taxon>Rhodofomes</taxon>
    </lineage>
</organism>